<proteinExistence type="predicted"/>
<keyword evidence="2" id="KW-1185">Reference proteome</keyword>
<reference evidence="1" key="1">
    <citation type="submission" date="2020-11" db="EMBL/GenBank/DDBJ databases">
        <title>Adaptations for nitrogen fixation in a non-lichenized fungal sporocarp promotes dispersal by wood-feeding termites.</title>
        <authorList>
            <consortium name="DOE Joint Genome Institute"/>
            <person name="Koch R.A."/>
            <person name="Yoon G."/>
            <person name="Arayal U."/>
            <person name="Lail K."/>
            <person name="Amirebrahimi M."/>
            <person name="Labutti K."/>
            <person name="Lipzen A."/>
            <person name="Riley R."/>
            <person name="Barry K."/>
            <person name="Henrissat B."/>
            <person name="Grigoriev I.V."/>
            <person name="Herr J.R."/>
            <person name="Aime M.C."/>
        </authorList>
    </citation>
    <scope>NUCLEOTIDE SEQUENCE</scope>
    <source>
        <strain evidence="1">MCA 3950</strain>
    </source>
</reference>
<name>A0A9P7VHW0_9AGAR</name>
<gene>
    <name evidence="1" type="ORF">BT62DRAFT_923862</name>
</gene>
<dbReference type="Proteomes" id="UP000812287">
    <property type="component" value="Unassembled WGS sequence"/>
</dbReference>
<sequence length="144" mass="15674">MEFGLNTYLNVDSLSISFEEAGHAASLADGLVIPGIIPVLKQLGLNMDFNKEQAAALGVTQVSCLDIIALWEEGLSVMGEDTFWTGWWLSNDQLLCVGLDLCNIEFFGPIEFYGLAVIIRLRFNGPECGNAQLSPWTSVSLASE</sequence>
<protein>
    <submittedName>
        <fullName evidence="1">Uncharacterized protein</fullName>
    </submittedName>
</protein>
<organism evidence="1 2">
    <name type="scientific">Guyanagaster necrorhizus</name>
    <dbReference type="NCBI Taxonomy" id="856835"/>
    <lineage>
        <taxon>Eukaryota</taxon>
        <taxon>Fungi</taxon>
        <taxon>Dikarya</taxon>
        <taxon>Basidiomycota</taxon>
        <taxon>Agaricomycotina</taxon>
        <taxon>Agaricomycetes</taxon>
        <taxon>Agaricomycetidae</taxon>
        <taxon>Agaricales</taxon>
        <taxon>Marasmiineae</taxon>
        <taxon>Physalacriaceae</taxon>
        <taxon>Guyanagaster</taxon>
    </lineage>
</organism>
<accession>A0A9P7VHW0</accession>
<comment type="caution">
    <text evidence="1">The sequence shown here is derived from an EMBL/GenBank/DDBJ whole genome shotgun (WGS) entry which is preliminary data.</text>
</comment>
<evidence type="ECO:0000313" key="1">
    <source>
        <dbReference type="EMBL" id="KAG7440670.1"/>
    </source>
</evidence>
<dbReference type="AlphaFoldDB" id="A0A9P7VHW0"/>
<evidence type="ECO:0000313" key="2">
    <source>
        <dbReference type="Proteomes" id="UP000812287"/>
    </source>
</evidence>
<dbReference type="EMBL" id="MU250568">
    <property type="protein sequence ID" value="KAG7440670.1"/>
    <property type="molecule type" value="Genomic_DNA"/>
</dbReference>
<dbReference type="GeneID" id="66106849"/>
<dbReference type="RefSeq" id="XP_043034170.1">
    <property type="nucleotide sequence ID" value="XM_043184552.1"/>
</dbReference>